<name>A0A7S0FKI7_9DINO</name>
<dbReference type="GO" id="GO:0005783">
    <property type="term" value="C:endoplasmic reticulum"/>
    <property type="evidence" value="ECO:0007669"/>
    <property type="project" value="TreeGrafter"/>
</dbReference>
<evidence type="ECO:0000313" key="8">
    <source>
        <dbReference type="EMBL" id="CAD8366135.1"/>
    </source>
</evidence>
<dbReference type="Pfam" id="PF03381">
    <property type="entry name" value="CDC50"/>
    <property type="match status" value="1"/>
</dbReference>
<comment type="similarity">
    <text evidence="2 6">Belongs to the CDC50/LEM3 family.</text>
</comment>
<evidence type="ECO:0008006" key="9">
    <source>
        <dbReference type="Google" id="ProtNLM"/>
    </source>
</evidence>
<evidence type="ECO:0000256" key="5">
    <source>
        <dbReference type="ARBA" id="ARBA00023136"/>
    </source>
</evidence>
<evidence type="ECO:0000256" key="7">
    <source>
        <dbReference type="SAM" id="Phobius"/>
    </source>
</evidence>
<keyword evidence="4 7" id="KW-1133">Transmembrane helix</keyword>
<dbReference type="GO" id="GO:0005886">
    <property type="term" value="C:plasma membrane"/>
    <property type="evidence" value="ECO:0007669"/>
    <property type="project" value="TreeGrafter"/>
</dbReference>
<dbReference type="InterPro" id="IPR005045">
    <property type="entry name" value="CDC50/LEM3_fam"/>
</dbReference>
<protein>
    <recommendedName>
        <fullName evidence="9">ALA-interacting subunit</fullName>
    </recommendedName>
</protein>
<sequence>MKSEEVEPQQRTLWHQFTQQRLRAWQPILTPCWIISIYIVCGLIFLCLGIALLLTSRSVTEYVFDYTDIADPISGVGSFSLEIARDMEPPIWLYYQLNGFHQNHRRYVQSRDDSQLRDTGTPKYTEADLPGCKPWVLAADARVLYPCGLVARSVFNDTFAVVARPPPNGSAGGGPGELLLVDSAAEAIAWATDAHGGRFRNLDPEASGTGSRERNELALDMWILQRFPPVACEQTEISETKPYKPVAVARRNETSRSGRRVEVTDCRGYASEAPSCNFVREGVPFNCSGHYRVVRRRDWGIQSGHFIVWMRIAGLPSFRKLWGKVSRQLKAGTVLTVHFQDNFPVREFRGRKAFVISTSSMLGGRNDFLGYGYMVVGSCCLIFGVAFLWRYTVYGSRPLGDPTLLCPGEK</sequence>
<evidence type="ECO:0000256" key="4">
    <source>
        <dbReference type="ARBA" id="ARBA00022989"/>
    </source>
</evidence>
<evidence type="ECO:0000256" key="6">
    <source>
        <dbReference type="PIRNR" id="PIRNR015840"/>
    </source>
</evidence>
<feature type="transmembrane region" description="Helical" evidence="7">
    <location>
        <begin position="33"/>
        <end position="54"/>
    </location>
</feature>
<evidence type="ECO:0000256" key="3">
    <source>
        <dbReference type="ARBA" id="ARBA00022692"/>
    </source>
</evidence>
<proteinExistence type="inferred from homology"/>
<dbReference type="PANTHER" id="PTHR10926">
    <property type="entry name" value="CELL CYCLE CONTROL PROTEIN 50"/>
    <property type="match status" value="1"/>
</dbReference>
<dbReference type="PANTHER" id="PTHR10926:SF0">
    <property type="entry name" value="CDC50, ISOFORM A"/>
    <property type="match status" value="1"/>
</dbReference>
<organism evidence="8">
    <name type="scientific">Pyrodinium bahamense</name>
    <dbReference type="NCBI Taxonomy" id="73915"/>
    <lineage>
        <taxon>Eukaryota</taxon>
        <taxon>Sar</taxon>
        <taxon>Alveolata</taxon>
        <taxon>Dinophyceae</taxon>
        <taxon>Gonyaulacales</taxon>
        <taxon>Pyrocystaceae</taxon>
        <taxon>Pyrodinium</taxon>
    </lineage>
</organism>
<keyword evidence="5 6" id="KW-0472">Membrane</keyword>
<evidence type="ECO:0000256" key="2">
    <source>
        <dbReference type="ARBA" id="ARBA00009457"/>
    </source>
</evidence>
<evidence type="ECO:0000256" key="1">
    <source>
        <dbReference type="ARBA" id="ARBA00004141"/>
    </source>
</evidence>
<feature type="transmembrane region" description="Helical" evidence="7">
    <location>
        <begin position="368"/>
        <end position="389"/>
    </location>
</feature>
<keyword evidence="3 7" id="KW-0812">Transmembrane</keyword>
<dbReference type="AlphaFoldDB" id="A0A7S0FKI7"/>
<dbReference type="EMBL" id="HBEG01029070">
    <property type="protein sequence ID" value="CAD8366135.1"/>
    <property type="molecule type" value="Transcribed_RNA"/>
</dbReference>
<accession>A0A7S0FKI7</accession>
<gene>
    <name evidence="8" type="ORF">PBAH0796_LOCUS17745</name>
</gene>
<dbReference type="PIRSF" id="PIRSF015840">
    <property type="entry name" value="DUF284_TM_euk"/>
    <property type="match status" value="1"/>
</dbReference>
<comment type="subcellular location">
    <subcellularLocation>
        <location evidence="1">Membrane</location>
        <topology evidence="1">Multi-pass membrane protein</topology>
    </subcellularLocation>
</comment>
<dbReference type="GO" id="GO:0005794">
    <property type="term" value="C:Golgi apparatus"/>
    <property type="evidence" value="ECO:0007669"/>
    <property type="project" value="TreeGrafter"/>
</dbReference>
<reference evidence="8" key="1">
    <citation type="submission" date="2021-01" db="EMBL/GenBank/DDBJ databases">
        <authorList>
            <person name="Corre E."/>
            <person name="Pelletier E."/>
            <person name="Niang G."/>
            <person name="Scheremetjew M."/>
            <person name="Finn R."/>
            <person name="Kale V."/>
            <person name="Holt S."/>
            <person name="Cochrane G."/>
            <person name="Meng A."/>
            <person name="Brown T."/>
            <person name="Cohen L."/>
        </authorList>
    </citation>
    <scope>NUCLEOTIDE SEQUENCE</scope>
    <source>
        <strain evidence="8">Pbaha01</strain>
    </source>
</reference>